<organism evidence="3 4">
    <name type="scientific">Geotalea daltonii (strain DSM 22248 / JCM 15807 / FRC-32)</name>
    <name type="common">Geobacter daltonii</name>
    <dbReference type="NCBI Taxonomy" id="316067"/>
    <lineage>
        <taxon>Bacteria</taxon>
        <taxon>Pseudomonadati</taxon>
        <taxon>Thermodesulfobacteriota</taxon>
        <taxon>Desulfuromonadia</taxon>
        <taxon>Geobacterales</taxon>
        <taxon>Geobacteraceae</taxon>
        <taxon>Geotalea</taxon>
    </lineage>
</organism>
<keyword evidence="4" id="KW-1185">Reference proteome</keyword>
<proteinExistence type="predicted"/>
<dbReference type="InterPro" id="IPR012312">
    <property type="entry name" value="Hemerythrin-like"/>
</dbReference>
<evidence type="ECO:0000313" key="3">
    <source>
        <dbReference type="EMBL" id="ACM18650.1"/>
    </source>
</evidence>
<dbReference type="PANTHER" id="PTHR35585">
    <property type="entry name" value="HHE DOMAIN PROTEIN (AFU_ORTHOLOGUE AFUA_4G00730)"/>
    <property type="match status" value="1"/>
</dbReference>
<dbReference type="PANTHER" id="PTHR35585:SF1">
    <property type="entry name" value="HHE DOMAIN PROTEIN (AFU_ORTHOLOGUE AFUA_4G00730)"/>
    <property type="match status" value="1"/>
</dbReference>
<evidence type="ECO:0000313" key="4">
    <source>
        <dbReference type="Proteomes" id="UP000007721"/>
    </source>
</evidence>
<feature type="compositionally biased region" description="Basic residues" evidence="1">
    <location>
        <begin position="159"/>
        <end position="169"/>
    </location>
</feature>
<dbReference type="Pfam" id="PF01814">
    <property type="entry name" value="Hemerythrin"/>
    <property type="match status" value="1"/>
</dbReference>
<dbReference type="Proteomes" id="UP000007721">
    <property type="component" value="Chromosome"/>
</dbReference>
<dbReference type="EMBL" id="CP001390">
    <property type="protein sequence ID" value="ACM18650.1"/>
    <property type="molecule type" value="Genomic_DNA"/>
</dbReference>
<evidence type="ECO:0000256" key="1">
    <source>
        <dbReference type="SAM" id="MobiDB-lite"/>
    </source>
</evidence>
<gene>
    <name evidence="3" type="ordered locus">Geob_0279</name>
</gene>
<feature type="region of interest" description="Disordered" evidence="1">
    <location>
        <begin position="146"/>
        <end position="169"/>
    </location>
</feature>
<feature type="domain" description="Hemerythrin-like" evidence="2">
    <location>
        <begin position="12"/>
        <end position="126"/>
    </location>
</feature>
<dbReference type="KEGG" id="geo:Geob_0279"/>
<dbReference type="RefSeq" id="WP_012645379.1">
    <property type="nucleotide sequence ID" value="NC_011979.1"/>
</dbReference>
<protein>
    <recommendedName>
        <fullName evidence="2">Hemerythrin-like domain-containing protein</fullName>
    </recommendedName>
</protein>
<sequence>MARKQSSETDVFQILRTDHQEVSKLMDKIKQADGQQKQQLFSQLQEELNNHMNQEEKFFYPKLEEIEDLADLVQDSYADHDDIRQILQQMNEQDFNSEEWQANCEALEDTKDDHVDVEEEEIFPQAMELVDASVLNQIGEQIAAEKAKTVEPAAAKAPRQQKRPPRAHA</sequence>
<evidence type="ECO:0000259" key="2">
    <source>
        <dbReference type="Pfam" id="PF01814"/>
    </source>
</evidence>
<reference evidence="3 4" key="1">
    <citation type="submission" date="2009-01" db="EMBL/GenBank/DDBJ databases">
        <title>Complete sequence of Geobacter sp. FRC-32.</title>
        <authorList>
            <consortium name="US DOE Joint Genome Institute"/>
            <person name="Lucas S."/>
            <person name="Copeland A."/>
            <person name="Lapidus A."/>
            <person name="Glavina del Rio T."/>
            <person name="Dalin E."/>
            <person name="Tice H."/>
            <person name="Bruce D."/>
            <person name="Goodwin L."/>
            <person name="Pitluck S."/>
            <person name="Saunders E."/>
            <person name="Brettin T."/>
            <person name="Detter J.C."/>
            <person name="Han C."/>
            <person name="Larimer F."/>
            <person name="Land M."/>
            <person name="Hauser L."/>
            <person name="Kyrpides N."/>
            <person name="Ovchinnikova G."/>
            <person name="Kostka J."/>
            <person name="Richardson P."/>
        </authorList>
    </citation>
    <scope>NUCLEOTIDE SEQUENCE [LARGE SCALE GENOMIC DNA]</scope>
    <source>
        <strain evidence="4">DSM 22248 / JCM 15807 / FRC-32</strain>
    </source>
</reference>
<dbReference type="HOGENOM" id="CLU_079417_6_1_7"/>
<dbReference type="eggNOG" id="COG5592">
    <property type="taxonomic scope" value="Bacteria"/>
</dbReference>
<dbReference type="STRING" id="316067.Geob_0279"/>
<name>B9M992_GEODF</name>
<dbReference type="AlphaFoldDB" id="B9M992"/>
<accession>B9M992</accession>
<dbReference type="CDD" id="cd12108">
    <property type="entry name" value="Hr-like"/>
    <property type="match status" value="1"/>
</dbReference>
<dbReference type="Gene3D" id="1.20.120.520">
    <property type="entry name" value="nmb1532 protein domain like"/>
    <property type="match status" value="1"/>
</dbReference>